<dbReference type="AlphaFoldDB" id="A0A0C3H3G6"/>
<evidence type="ECO:0000259" key="1">
    <source>
        <dbReference type="Pfam" id="PF06985"/>
    </source>
</evidence>
<sequence length="335" mass="38856">MSSNEPYEAVSYVWGDPTPSKRIFIDGKALWITESAYNVLLRRRSMWRNRLIWIDQVCINQDHSEEKTAQVQMMRDIFGRACVVTAWLGYSADAHLVQSLMSELYYLREGMGWSLEQLNKHYLYKTESELARWDALANFIRNPWFRRVWIIQEVTVAKKLHIIYGNTCMDWTYVSRGLALLWDRPMLASFPHKTSGGPYSQHSRRELVTIFPLWLRLTKEVAKVTKGEDLDRKVKKSEDLMLGLQSQFNRISYFIGGSSGERRFCVTKEGRMGLVPKGCEIGDLVCIFTGSRMPFLLRQETKTKSSSYKLVGSCYIHGVMDGEEMDQESKEIILV</sequence>
<dbReference type="EMBL" id="KN832882">
    <property type="protein sequence ID" value="KIM97081.1"/>
    <property type="molecule type" value="Genomic_DNA"/>
</dbReference>
<dbReference type="Proteomes" id="UP000054321">
    <property type="component" value="Unassembled WGS sequence"/>
</dbReference>
<evidence type="ECO:0000313" key="2">
    <source>
        <dbReference type="EMBL" id="KIM97081.1"/>
    </source>
</evidence>
<dbReference type="Pfam" id="PF26639">
    <property type="entry name" value="Het-6_barrel"/>
    <property type="match status" value="1"/>
</dbReference>
<organism evidence="2 3">
    <name type="scientific">Oidiodendron maius (strain Zn)</name>
    <dbReference type="NCBI Taxonomy" id="913774"/>
    <lineage>
        <taxon>Eukaryota</taxon>
        <taxon>Fungi</taxon>
        <taxon>Dikarya</taxon>
        <taxon>Ascomycota</taxon>
        <taxon>Pezizomycotina</taxon>
        <taxon>Leotiomycetes</taxon>
        <taxon>Leotiomycetes incertae sedis</taxon>
        <taxon>Myxotrichaceae</taxon>
        <taxon>Oidiodendron</taxon>
    </lineage>
</organism>
<name>A0A0C3H3G6_OIDMZ</name>
<feature type="domain" description="Heterokaryon incompatibility" evidence="1">
    <location>
        <begin position="7"/>
        <end position="153"/>
    </location>
</feature>
<dbReference type="InterPro" id="IPR052895">
    <property type="entry name" value="HetReg/Transcr_Mod"/>
</dbReference>
<dbReference type="Pfam" id="PF06985">
    <property type="entry name" value="HET"/>
    <property type="match status" value="1"/>
</dbReference>
<dbReference type="STRING" id="913774.A0A0C3H3G6"/>
<reference evidence="2 3" key="1">
    <citation type="submission" date="2014-04" db="EMBL/GenBank/DDBJ databases">
        <authorList>
            <consortium name="DOE Joint Genome Institute"/>
            <person name="Kuo A."/>
            <person name="Martino E."/>
            <person name="Perotto S."/>
            <person name="Kohler A."/>
            <person name="Nagy L.G."/>
            <person name="Floudas D."/>
            <person name="Copeland A."/>
            <person name="Barry K.W."/>
            <person name="Cichocki N."/>
            <person name="Veneault-Fourrey C."/>
            <person name="LaButti K."/>
            <person name="Lindquist E.A."/>
            <person name="Lipzen A."/>
            <person name="Lundell T."/>
            <person name="Morin E."/>
            <person name="Murat C."/>
            <person name="Sun H."/>
            <person name="Tunlid A."/>
            <person name="Henrissat B."/>
            <person name="Grigoriev I.V."/>
            <person name="Hibbett D.S."/>
            <person name="Martin F."/>
            <person name="Nordberg H.P."/>
            <person name="Cantor M.N."/>
            <person name="Hua S.X."/>
        </authorList>
    </citation>
    <scope>NUCLEOTIDE SEQUENCE [LARGE SCALE GENOMIC DNA]</scope>
    <source>
        <strain evidence="2 3">Zn</strain>
    </source>
</reference>
<gene>
    <name evidence="2" type="ORF">OIDMADRAFT_203812</name>
</gene>
<reference evidence="3" key="2">
    <citation type="submission" date="2015-01" db="EMBL/GenBank/DDBJ databases">
        <title>Evolutionary Origins and Diversification of the Mycorrhizal Mutualists.</title>
        <authorList>
            <consortium name="DOE Joint Genome Institute"/>
            <consortium name="Mycorrhizal Genomics Consortium"/>
            <person name="Kohler A."/>
            <person name="Kuo A."/>
            <person name="Nagy L.G."/>
            <person name="Floudas D."/>
            <person name="Copeland A."/>
            <person name="Barry K.W."/>
            <person name="Cichocki N."/>
            <person name="Veneault-Fourrey C."/>
            <person name="LaButti K."/>
            <person name="Lindquist E.A."/>
            <person name="Lipzen A."/>
            <person name="Lundell T."/>
            <person name="Morin E."/>
            <person name="Murat C."/>
            <person name="Riley R."/>
            <person name="Ohm R."/>
            <person name="Sun H."/>
            <person name="Tunlid A."/>
            <person name="Henrissat B."/>
            <person name="Grigoriev I.V."/>
            <person name="Hibbett D.S."/>
            <person name="Martin F."/>
        </authorList>
    </citation>
    <scope>NUCLEOTIDE SEQUENCE [LARGE SCALE GENOMIC DNA]</scope>
    <source>
        <strain evidence="3">Zn</strain>
    </source>
</reference>
<evidence type="ECO:0000313" key="3">
    <source>
        <dbReference type="Proteomes" id="UP000054321"/>
    </source>
</evidence>
<dbReference type="PANTHER" id="PTHR24148">
    <property type="entry name" value="ANKYRIN REPEAT DOMAIN-CONTAINING PROTEIN 39 HOMOLOG-RELATED"/>
    <property type="match status" value="1"/>
</dbReference>
<dbReference type="PANTHER" id="PTHR24148:SF73">
    <property type="entry name" value="HET DOMAIN PROTEIN (AFU_ORTHOLOGUE AFUA_8G01020)"/>
    <property type="match status" value="1"/>
</dbReference>
<dbReference type="HOGENOM" id="CLU_829227_0_0_1"/>
<protein>
    <recommendedName>
        <fullName evidence="1">Heterokaryon incompatibility domain-containing protein</fullName>
    </recommendedName>
</protein>
<dbReference type="OrthoDB" id="2157530at2759"/>
<accession>A0A0C3H3G6</accession>
<proteinExistence type="predicted"/>
<keyword evidence="3" id="KW-1185">Reference proteome</keyword>
<dbReference type="InParanoid" id="A0A0C3H3G6"/>
<dbReference type="InterPro" id="IPR010730">
    <property type="entry name" value="HET"/>
</dbReference>